<dbReference type="KEGG" id="lyd:D7I47_04400"/>
<evidence type="ECO:0008006" key="4">
    <source>
        <dbReference type="Google" id="ProtNLM"/>
    </source>
</evidence>
<dbReference type="OrthoDB" id="5196233at2"/>
<organism evidence="2 3">
    <name type="scientific">Protaetiibacter intestinalis</name>
    <dbReference type="NCBI Taxonomy" id="2419774"/>
    <lineage>
        <taxon>Bacteria</taxon>
        <taxon>Bacillati</taxon>
        <taxon>Actinomycetota</taxon>
        <taxon>Actinomycetes</taxon>
        <taxon>Micrococcales</taxon>
        <taxon>Microbacteriaceae</taxon>
        <taxon>Protaetiibacter</taxon>
    </lineage>
</organism>
<dbReference type="RefSeq" id="WP_120761925.1">
    <property type="nucleotide sequence ID" value="NZ_CP032630.1"/>
</dbReference>
<keyword evidence="3" id="KW-1185">Reference proteome</keyword>
<dbReference type="EMBL" id="CP032630">
    <property type="protein sequence ID" value="AYF97576.1"/>
    <property type="molecule type" value="Genomic_DNA"/>
</dbReference>
<evidence type="ECO:0000313" key="3">
    <source>
        <dbReference type="Proteomes" id="UP000278886"/>
    </source>
</evidence>
<evidence type="ECO:0000256" key="1">
    <source>
        <dbReference type="SAM" id="Phobius"/>
    </source>
</evidence>
<keyword evidence="1" id="KW-1133">Transmembrane helix</keyword>
<reference evidence="3" key="1">
    <citation type="submission" date="2018-09" db="EMBL/GenBank/DDBJ databases">
        <title>Genome sequencing of strain 2DFWR-13.</title>
        <authorList>
            <person name="Heo J."/>
            <person name="Kim S.-J."/>
            <person name="Kwon S.-W."/>
        </authorList>
    </citation>
    <scope>NUCLEOTIDE SEQUENCE [LARGE SCALE GENOMIC DNA]</scope>
    <source>
        <strain evidence="3">2DFWR-13</strain>
    </source>
</reference>
<keyword evidence="1" id="KW-0472">Membrane</keyword>
<accession>A0A387B903</accession>
<feature type="transmembrane region" description="Helical" evidence="1">
    <location>
        <begin position="49"/>
        <end position="70"/>
    </location>
</feature>
<proteinExistence type="predicted"/>
<dbReference type="AlphaFoldDB" id="A0A387B903"/>
<sequence length="246" mass="26040">MTATISEPTTRVRSSASRVAVPIGVAPRVSLMPPEMGERNRQLGIQRSLRFAMLLVLVLVVAGVAGAWYLSFTAANALAAESQRTQLLQAQRLQYADVDQAINEVALGEAGLRVGGSTEIDWQDYMNRVQASLPAGVLIASFNVDAANSTTQYGQSTIPLQGARIATLQFSAQSTTIPEIPDWLNRLSELPGFVDANPNTVAANTDGTAFTASITMHIDAAAYSNRLVESADDAAGADTTTEEAGQ</sequence>
<gene>
    <name evidence="2" type="ORF">D7I47_04400</name>
</gene>
<name>A0A387B903_9MICO</name>
<evidence type="ECO:0000313" key="2">
    <source>
        <dbReference type="EMBL" id="AYF97576.1"/>
    </source>
</evidence>
<protein>
    <recommendedName>
        <fullName evidence="4">Fimbrial assembly protein</fullName>
    </recommendedName>
</protein>
<keyword evidence="1" id="KW-0812">Transmembrane</keyword>
<dbReference type="Proteomes" id="UP000278886">
    <property type="component" value="Chromosome"/>
</dbReference>